<evidence type="ECO:0000313" key="3">
    <source>
        <dbReference type="Proteomes" id="UP000198820"/>
    </source>
</evidence>
<name>A0A1H4DFP1_9FLAO</name>
<dbReference type="STRING" id="908615.SAMN05421540_11125"/>
<keyword evidence="1" id="KW-0812">Transmembrane</keyword>
<sequence length="66" mass="7576">MKYLIYFLILFASFFLIYNLTLIDYSAIFSEGSFKPVVSAIISVAAIFLLLILILSKKISSKYEDR</sequence>
<protein>
    <submittedName>
        <fullName evidence="2">Uncharacterized protein</fullName>
    </submittedName>
</protein>
<reference evidence="2 3" key="1">
    <citation type="submission" date="2016-10" db="EMBL/GenBank/DDBJ databases">
        <authorList>
            <person name="de Groot N.N."/>
        </authorList>
    </citation>
    <scope>NUCLEOTIDE SEQUENCE [LARGE SCALE GENOMIC DNA]</scope>
    <source>
        <strain evidence="2 3">DSM 23581</strain>
    </source>
</reference>
<organism evidence="2 3">
    <name type="scientific">Psychroflexus halocasei</name>
    <dbReference type="NCBI Taxonomy" id="908615"/>
    <lineage>
        <taxon>Bacteria</taxon>
        <taxon>Pseudomonadati</taxon>
        <taxon>Bacteroidota</taxon>
        <taxon>Flavobacteriia</taxon>
        <taxon>Flavobacteriales</taxon>
        <taxon>Flavobacteriaceae</taxon>
        <taxon>Psychroflexus</taxon>
    </lineage>
</organism>
<evidence type="ECO:0000256" key="1">
    <source>
        <dbReference type="SAM" id="Phobius"/>
    </source>
</evidence>
<accession>A0A1H4DFP1</accession>
<feature type="transmembrane region" description="Helical" evidence="1">
    <location>
        <begin position="34"/>
        <end position="56"/>
    </location>
</feature>
<keyword evidence="3" id="KW-1185">Reference proteome</keyword>
<gene>
    <name evidence="2" type="ORF">SAMN05421540_11125</name>
</gene>
<proteinExistence type="predicted"/>
<evidence type="ECO:0000313" key="2">
    <source>
        <dbReference type="EMBL" id="SEA71653.1"/>
    </source>
</evidence>
<dbReference type="RefSeq" id="WP_093245463.1">
    <property type="nucleotide sequence ID" value="NZ_FNQF01000011.1"/>
</dbReference>
<dbReference type="AlphaFoldDB" id="A0A1H4DFP1"/>
<keyword evidence="1" id="KW-0472">Membrane</keyword>
<dbReference type="Proteomes" id="UP000198820">
    <property type="component" value="Unassembled WGS sequence"/>
</dbReference>
<dbReference type="EMBL" id="FNQF01000011">
    <property type="protein sequence ID" value="SEA71653.1"/>
    <property type="molecule type" value="Genomic_DNA"/>
</dbReference>
<feature type="transmembrane region" description="Helical" evidence="1">
    <location>
        <begin position="7"/>
        <end position="28"/>
    </location>
</feature>
<keyword evidence="1" id="KW-1133">Transmembrane helix</keyword>